<evidence type="ECO:0008006" key="5">
    <source>
        <dbReference type="Google" id="ProtNLM"/>
    </source>
</evidence>
<sequence>MWALEQSVRLRHSQAFIAEALQKASGQPANTRIFSGSRARRGARCSLREVGSSSDGRKLAQSSLILQQLLDLGRTPGEDEVSEILRVELDDWRRNPRRATVILSSLAKHKLPHTATYVLTAMMAKSVEANVFHYNAAINACEKGRQWQLAVGLLSSMPDMRVIPDEISYNAASSACSKGGQWELALGLLRSMPEMGMIPDEVSYNAAMSACEKGGQWQLAMTLLNLMPEARVVPDRITFNAAISACEKGGHWQLALELLSLMPAEGVVPNEITFNAATSACEKGGQWQL</sequence>
<dbReference type="InterPro" id="IPR011990">
    <property type="entry name" value="TPR-like_helical_dom_sf"/>
</dbReference>
<reference evidence="3" key="1">
    <citation type="submission" date="2021-02" db="EMBL/GenBank/DDBJ databases">
        <authorList>
            <person name="Dougan E. K."/>
            <person name="Rhodes N."/>
            <person name="Thang M."/>
            <person name="Chan C."/>
        </authorList>
    </citation>
    <scope>NUCLEOTIDE SEQUENCE</scope>
</reference>
<organism evidence="3 4">
    <name type="scientific">Polarella glacialis</name>
    <name type="common">Dinoflagellate</name>
    <dbReference type="NCBI Taxonomy" id="89957"/>
    <lineage>
        <taxon>Eukaryota</taxon>
        <taxon>Sar</taxon>
        <taxon>Alveolata</taxon>
        <taxon>Dinophyceae</taxon>
        <taxon>Suessiales</taxon>
        <taxon>Suessiaceae</taxon>
        <taxon>Polarella</taxon>
    </lineage>
</organism>
<feature type="repeat" description="PPR" evidence="2">
    <location>
        <begin position="200"/>
        <end position="234"/>
    </location>
</feature>
<evidence type="ECO:0000256" key="2">
    <source>
        <dbReference type="PROSITE-ProRule" id="PRU00708"/>
    </source>
</evidence>
<dbReference type="PANTHER" id="PTHR47447:SF17">
    <property type="entry name" value="OS12G0638900 PROTEIN"/>
    <property type="match status" value="1"/>
</dbReference>
<proteinExistence type="predicted"/>
<dbReference type="NCBIfam" id="TIGR00756">
    <property type="entry name" value="PPR"/>
    <property type="match status" value="3"/>
</dbReference>
<dbReference type="PROSITE" id="PS51375">
    <property type="entry name" value="PPR"/>
    <property type="match status" value="4"/>
</dbReference>
<feature type="repeat" description="PPR" evidence="2">
    <location>
        <begin position="165"/>
        <end position="199"/>
    </location>
</feature>
<feature type="repeat" description="PPR" evidence="2">
    <location>
        <begin position="235"/>
        <end position="269"/>
    </location>
</feature>
<feature type="non-terminal residue" evidence="3">
    <location>
        <position position="289"/>
    </location>
</feature>
<gene>
    <name evidence="3" type="ORF">PGLA2088_LOCUS50380</name>
</gene>
<evidence type="ECO:0000313" key="4">
    <source>
        <dbReference type="Proteomes" id="UP000626109"/>
    </source>
</evidence>
<evidence type="ECO:0000313" key="3">
    <source>
        <dbReference type="EMBL" id="CAE8741270.1"/>
    </source>
</evidence>
<dbReference type="Pfam" id="PF01535">
    <property type="entry name" value="PPR"/>
    <property type="match status" value="2"/>
</dbReference>
<dbReference type="PANTHER" id="PTHR47447">
    <property type="entry name" value="OS03G0856100 PROTEIN"/>
    <property type="match status" value="1"/>
</dbReference>
<dbReference type="AlphaFoldDB" id="A0A813LR82"/>
<dbReference type="InterPro" id="IPR002885">
    <property type="entry name" value="PPR_rpt"/>
</dbReference>
<comment type="caution">
    <text evidence="3">The sequence shown here is derived from an EMBL/GenBank/DDBJ whole genome shotgun (WGS) entry which is preliminary data.</text>
</comment>
<dbReference type="EMBL" id="CAJNNW010037365">
    <property type="protein sequence ID" value="CAE8741270.1"/>
    <property type="molecule type" value="Genomic_DNA"/>
</dbReference>
<dbReference type="Pfam" id="PF13041">
    <property type="entry name" value="PPR_2"/>
    <property type="match status" value="1"/>
</dbReference>
<dbReference type="Proteomes" id="UP000626109">
    <property type="component" value="Unassembled WGS sequence"/>
</dbReference>
<accession>A0A813LR82</accession>
<keyword evidence="1" id="KW-0677">Repeat</keyword>
<protein>
    <recommendedName>
        <fullName evidence="5">Pentacotripeptide-repeat region of PRORP domain-containing protein</fullName>
    </recommendedName>
</protein>
<evidence type="ECO:0000256" key="1">
    <source>
        <dbReference type="ARBA" id="ARBA00022737"/>
    </source>
</evidence>
<dbReference type="Gene3D" id="1.25.40.10">
    <property type="entry name" value="Tetratricopeptide repeat domain"/>
    <property type="match status" value="2"/>
</dbReference>
<feature type="repeat" description="PPR" evidence="2">
    <location>
        <begin position="130"/>
        <end position="164"/>
    </location>
</feature>
<name>A0A813LR82_POLGL</name>